<evidence type="ECO:0000313" key="2">
    <source>
        <dbReference type="Proteomes" id="UP000006038"/>
    </source>
</evidence>
<organism evidence="1">
    <name type="scientific">Oryza brachyantha</name>
    <name type="common">malo sina</name>
    <dbReference type="NCBI Taxonomy" id="4533"/>
    <lineage>
        <taxon>Eukaryota</taxon>
        <taxon>Viridiplantae</taxon>
        <taxon>Streptophyta</taxon>
        <taxon>Embryophyta</taxon>
        <taxon>Tracheophyta</taxon>
        <taxon>Spermatophyta</taxon>
        <taxon>Magnoliopsida</taxon>
        <taxon>Liliopsida</taxon>
        <taxon>Poales</taxon>
        <taxon>Poaceae</taxon>
        <taxon>BOP clade</taxon>
        <taxon>Oryzoideae</taxon>
        <taxon>Oryzeae</taxon>
        <taxon>Oryzinae</taxon>
        <taxon>Oryza</taxon>
    </lineage>
</organism>
<proteinExistence type="predicted"/>
<dbReference type="Gramene" id="OB01G28810.1">
    <property type="protein sequence ID" value="OB01G28810.1"/>
    <property type="gene ID" value="OB01G28810"/>
</dbReference>
<evidence type="ECO:0000313" key="1">
    <source>
        <dbReference type="EnsemblPlants" id="OB01G28810.1"/>
    </source>
</evidence>
<sequence length="103" mass="10948">LPVAAVLLGELLRLAHHPVDLLWLSFRSSPEMVICSDLPVALSAALTLRMPLASTSKVTSICGVPLGAGAMPVRSNLPSSRLSRVMLRSPSNTWMVTVVCLSL</sequence>
<dbReference type="EnsemblPlants" id="OB01G28810.1">
    <property type="protein sequence ID" value="OB01G28810.1"/>
    <property type="gene ID" value="OB01G28810"/>
</dbReference>
<protein>
    <submittedName>
        <fullName evidence="1">Uncharacterized protein</fullName>
    </submittedName>
</protein>
<name>J3L0X5_ORYBR</name>
<keyword evidence="2" id="KW-1185">Reference proteome</keyword>
<reference evidence="1" key="1">
    <citation type="journal article" date="2013" name="Nat. Commun.">
        <title>Whole-genome sequencing of Oryza brachyantha reveals mechanisms underlying Oryza genome evolution.</title>
        <authorList>
            <person name="Chen J."/>
            <person name="Huang Q."/>
            <person name="Gao D."/>
            <person name="Wang J."/>
            <person name="Lang Y."/>
            <person name="Liu T."/>
            <person name="Li B."/>
            <person name="Bai Z."/>
            <person name="Luis Goicoechea J."/>
            <person name="Liang C."/>
            <person name="Chen C."/>
            <person name="Zhang W."/>
            <person name="Sun S."/>
            <person name="Liao Y."/>
            <person name="Zhang X."/>
            <person name="Yang L."/>
            <person name="Song C."/>
            <person name="Wang M."/>
            <person name="Shi J."/>
            <person name="Liu G."/>
            <person name="Liu J."/>
            <person name="Zhou H."/>
            <person name="Zhou W."/>
            <person name="Yu Q."/>
            <person name="An N."/>
            <person name="Chen Y."/>
            <person name="Cai Q."/>
            <person name="Wang B."/>
            <person name="Liu B."/>
            <person name="Min J."/>
            <person name="Huang Y."/>
            <person name="Wu H."/>
            <person name="Li Z."/>
            <person name="Zhang Y."/>
            <person name="Yin Y."/>
            <person name="Song W."/>
            <person name="Jiang J."/>
            <person name="Jackson S.A."/>
            <person name="Wing R.A."/>
            <person name="Wang J."/>
            <person name="Chen M."/>
        </authorList>
    </citation>
    <scope>NUCLEOTIDE SEQUENCE [LARGE SCALE GENOMIC DNA]</scope>
    <source>
        <strain evidence="1">cv. IRGC 101232</strain>
    </source>
</reference>
<accession>J3L0X5</accession>
<reference evidence="1" key="2">
    <citation type="submission" date="2013-04" db="UniProtKB">
        <authorList>
            <consortium name="EnsemblPlants"/>
        </authorList>
    </citation>
    <scope>IDENTIFICATION</scope>
</reference>
<dbReference type="HOGENOM" id="CLU_2270658_0_0_1"/>
<dbReference type="Proteomes" id="UP000006038">
    <property type="component" value="Chromosome 1"/>
</dbReference>
<dbReference type="AlphaFoldDB" id="J3L0X5"/>